<evidence type="ECO:0000313" key="3">
    <source>
        <dbReference type="Proteomes" id="UP001158050"/>
    </source>
</evidence>
<name>A0ABY1QXX9_9FLAO</name>
<organism evidence="2 3">
    <name type="scientific">Epilithonimonas pallida</name>
    <dbReference type="NCBI Taxonomy" id="373671"/>
    <lineage>
        <taxon>Bacteria</taxon>
        <taxon>Pseudomonadati</taxon>
        <taxon>Bacteroidota</taxon>
        <taxon>Flavobacteriia</taxon>
        <taxon>Flavobacteriales</taxon>
        <taxon>Weeksellaceae</taxon>
        <taxon>Chryseobacterium group</taxon>
        <taxon>Epilithonimonas</taxon>
    </lineage>
</organism>
<accession>A0ABY1QXX9</accession>
<keyword evidence="1" id="KW-0732">Signal</keyword>
<proteinExistence type="predicted"/>
<dbReference type="Proteomes" id="UP001158050">
    <property type="component" value="Unassembled WGS sequence"/>
</dbReference>
<dbReference type="InterPro" id="IPR043741">
    <property type="entry name" value="DUF5686"/>
</dbReference>
<gene>
    <name evidence="2" type="ORF">SAMN05421679_101123</name>
</gene>
<dbReference type="EMBL" id="FXUO01000001">
    <property type="protein sequence ID" value="SMP86373.1"/>
    <property type="molecule type" value="Genomic_DNA"/>
</dbReference>
<reference evidence="2 3" key="1">
    <citation type="submission" date="2017-05" db="EMBL/GenBank/DDBJ databases">
        <authorList>
            <person name="Varghese N."/>
            <person name="Submissions S."/>
        </authorList>
    </citation>
    <scope>NUCLEOTIDE SEQUENCE [LARGE SCALE GENOMIC DNA]</scope>
    <source>
        <strain evidence="2 3">DSM 18015</strain>
    </source>
</reference>
<protein>
    <recommendedName>
        <fullName evidence="4">Carboxypeptidase-like regulatory domain-containing protein</fullName>
    </recommendedName>
</protein>
<dbReference type="Pfam" id="PF18939">
    <property type="entry name" value="DUF5686"/>
    <property type="match status" value="1"/>
</dbReference>
<dbReference type="RefSeq" id="WP_283415071.1">
    <property type="nucleotide sequence ID" value="NZ_FXUO01000001.1"/>
</dbReference>
<comment type="caution">
    <text evidence="2">The sequence shown here is derived from an EMBL/GenBank/DDBJ whole genome shotgun (WGS) entry which is preliminary data.</text>
</comment>
<evidence type="ECO:0000313" key="2">
    <source>
        <dbReference type="EMBL" id="SMP86373.1"/>
    </source>
</evidence>
<evidence type="ECO:0000256" key="1">
    <source>
        <dbReference type="SAM" id="SignalP"/>
    </source>
</evidence>
<sequence>MKSMLDYKFILSFFLICCSGLLFSQTEKENEIENVVIKGVKKYKNKKENPAYAIMQEVWKKKKSNGLLLHKDYQYKTYEKIDFRLDNIDSAFTKKRAFKGMDSIIFKYNDSSEIAGKAVLPIFITESIFKVYGKNDPKKERKDLVATRLSGLKNNQIVSKTIQNMYQDINIYNNTINYLNIGFVSPVSTDGFGVFDYNITDTIEVNTVKSYEIRFTPKNPDALALKGRLYISMDKYNVMKVEMETNKKININFVKSISTDLEFDNPDDSTFIPIRNETTLQLVLSDKEKAKSVIAKRVANYSDYQFDTGNITDEFLNKIVVPEDEAVSKDEEYWQANRTEALTNSEQNIYKMYDELEDNPKYKKVVKVIEILNSGYIPAGHSGIEIGNIFQTFGYNDIEGFRLRTGFRTYRGKNDMWRIQAYTAYGFRDQKWKYGAEAKYMFNKTNRFTVGAGTRNDVLQLGVQLTTDEGIMTRSFASSSVVNSGDNTSLSFVNQTNVFTSIEPWKNFQIRLDATQQSIKAADPNLFDIRYYRGGILRSDLNDTRFTATLIARPGIKFSTYGVDRYEMTALANNPTIILKYTKGVGGVFNSDFNYNKLQFYYYQPVILGNWGRLFANVEVGKNFDALPLPLQNVLPANQSYGLQRGVFSLMNYYEFVADSYAVLFLEHHFNGKILSQIPLIKKLKLREVAFFRSGVGSLKQETINLNAGNMALSTPNKPYYEYGFGIENIGWGNFRLLRIDFNWRGNYLNHTTSNSKSDIRKFGIQFGFQMNF</sequence>
<feature type="signal peptide" evidence="1">
    <location>
        <begin position="1"/>
        <end position="24"/>
    </location>
</feature>
<keyword evidence="3" id="KW-1185">Reference proteome</keyword>
<evidence type="ECO:0008006" key="4">
    <source>
        <dbReference type="Google" id="ProtNLM"/>
    </source>
</evidence>
<feature type="chain" id="PRO_5045109595" description="Carboxypeptidase-like regulatory domain-containing protein" evidence="1">
    <location>
        <begin position="25"/>
        <end position="773"/>
    </location>
</feature>